<protein>
    <submittedName>
        <fullName evidence="6">DNA-binding transcriptional LysR family regulator</fullName>
    </submittedName>
</protein>
<dbReference type="InterPro" id="IPR050950">
    <property type="entry name" value="HTH-type_LysR_regulators"/>
</dbReference>
<dbReference type="FunFam" id="1.10.10.10:FF:000001">
    <property type="entry name" value="LysR family transcriptional regulator"/>
    <property type="match status" value="1"/>
</dbReference>
<evidence type="ECO:0000256" key="1">
    <source>
        <dbReference type="ARBA" id="ARBA00009437"/>
    </source>
</evidence>
<keyword evidence="3 6" id="KW-0238">DNA-binding</keyword>
<dbReference type="PROSITE" id="PS50931">
    <property type="entry name" value="HTH_LYSR"/>
    <property type="match status" value="1"/>
</dbReference>
<keyword evidence="7" id="KW-1185">Reference proteome</keyword>
<dbReference type="GO" id="GO:0003700">
    <property type="term" value="F:DNA-binding transcription factor activity"/>
    <property type="evidence" value="ECO:0007669"/>
    <property type="project" value="InterPro"/>
</dbReference>
<dbReference type="Proteomes" id="UP000530424">
    <property type="component" value="Unassembled WGS sequence"/>
</dbReference>
<evidence type="ECO:0000256" key="3">
    <source>
        <dbReference type="ARBA" id="ARBA00023125"/>
    </source>
</evidence>
<evidence type="ECO:0000256" key="4">
    <source>
        <dbReference type="ARBA" id="ARBA00023163"/>
    </source>
</evidence>
<dbReference type="Gene3D" id="3.40.190.290">
    <property type="match status" value="1"/>
</dbReference>
<comment type="caution">
    <text evidence="6">The sequence shown here is derived from an EMBL/GenBank/DDBJ whole genome shotgun (WGS) entry which is preliminary data.</text>
</comment>
<gene>
    <name evidence="6" type="ORF">HNR19_000455</name>
</gene>
<evidence type="ECO:0000259" key="5">
    <source>
        <dbReference type="PROSITE" id="PS50931"/>
    </source>
</evidence>
<dbReference type="InterPro" id="IPR036388">
    <property type="entry name" value="WH-like_DNA-bd_sf"/>
</dbReference>
<evidence type="ECO:0000256" key="2">
    <source>
        <dbReference type="ARBA" id="ARBA00023015"/>
    </source>
</evidence>
<dbReference type="RefSeq" id="WP_179666369.1">
    <property type="nucleotide sequence ID" value="NZ_JACCFP010000001.1"/>
</dbReference>
<dbReference type="InterPro" id="IPR036390">
    <property type="entry name" value="WH_DNA-bd_sf"/>
</dbReference>
<dbReference type="EMBL" id="JACCFP010000001">
    <property type="protein sequence ID" value="NYI99756.1"/>
    <property type="molecule type" value="Genomic_DNA"/>
</dbReference>
<keyword evidence="2" id="KW-0805">Transcription regulation</keyword>
<dbReference type="PANTHER" id="PTHR30419">
    <property type="entry name" value="HTH-TYPE TRANSCRIPTIONAL REGULATOR YBHD"/>
    <property type="match status" value="1"/>
</dbReference>
<dbReference type="InterPro" id="IPR005119">
    <property type="entry name" value="LysR_subst-bd"/>
</dbReference>
<accession>A0A853BY34</accession>
<proteinExistence type="inferred from homology"/>
<dbReference type="GO" id="GO:0005829">
    <property type="term" value="C:cytosol"/>
    <property type="evidence" value="ECO:0007669"/>
    <property type="project" value="TreeGrafter"/>
</dbReference>
<dbReference type="Pfam" id="PF00126">
    <property type="entry name" value="HTH_1"/>
    <property type="match status" value="1"/>
</dbReference>
<dbReference type="AlphaFoldDB" id="A0A853BY34"/>
<evidence type="ECO:0000313" key="6">
    <source>
        <dbReference type="EMBL" id="NYI99756.1"/>
    </source>
</evidence>
<evidence type="ECO:0000313" key="7">
    <source>
        <dbReference type="Proteomes" id="UP000530424"/>
    </source>
</evidence>
<dbReference type="PRINTS" id="PR00039">
    <property type="entry name" value="HTHLYSR"/>
</dbReference>
<name>A0A853BY34_9ACTN</name>
<sequence>MSTVAAGRHRPVAGVQVERRQLEVFLTIADAGSFTRAAARLRVAQPSLSYAVRQLEKELGVELFERLGRGVRLTPAGEALRGPAARTVRSFELAAGAVRSLGGEGYGELRFLASTLWAVAPLAPIIGAFRRVLPGVQVVVIDPRHRADVLDQLRAGSAHFGLVDGPPPTGPFESHFLVEHELVAVLPPGTEYDAAAIGIEELADRGLIATPGGTALRELLSRRLEEVGRAGDVAIETDHVAAVVPLVLAGGGVALLPSGMARAAVAEGAVAVQLAPPSRARTWLVWRAGDLDPVAAQFVAIAQELHPADGSTATTPA</sequence>
<dbReference type="SUPFAM" id="SSF53850">
    <property type="entry name" value="Periplasmic binding protein-like II"/>
    <property type="match status" value="1"/>
</dbReference>
<dbReference type="SUPFAM" id="SSF46785">
    <property type="entry name" value="Winged helix' DNA-binding domain"/>
    <property type="match status" value="1"/>
</dbReference>
<dbReference type="GO" id="GO:0003677">
    <property type="term" value="F:DNA binding"/>
    <property type="evidence" value="ECO:0007669"/>
    <property type="project" value="UniProtKB-KW"/>
</dbReference>
<keyword evidence="4" id="KW-0804">Transcription</keyword>
<organism evidence="6 7">
    <name type="scientific">Nocardioides thalensis</name>
    <dbReference type="NCBI Taxonomy" id="1914755"/>
    <lineage>
        <taxon>Bacteria</taxon>
        <taxon>Bacillati</taxon>
        <taxon>Actinomycetota</taxon>
        <taxon>Actinomycetes</taxon>
        <taxon>Propionibacteriales</taxon>
        <taxon>Nocardioidaceae</taxon>
        <taxon>Nocardioides</taxon>
    </lineage>
</organism>
<dbReference type="Pfam" id="PF03466">
    <property type="entry name" value="LysR_substrate"/>
    <property type="match status" value="1"/>
</dbReference>
<dbReference type="Gene3D" id="1.10.10.10">
    <property type="entry name" value="Winged helix-like DNA-binding domain superfamily/Winged helix DNA-binding domain"/>
    <property type="match status" value="1"/>
</dbReference>
<comment type="similarity">
    <text evidence="1">Belongs to the LysR transcriptional regulatory family.</text>
</comment>
<dbReference type="CDD" id="cd05466">
    <property type="entry name" value="PBP2_LTTR_substrate"/>
    <property type="match status" value="1"/>
</dbReference>
<dbReference type="InterPro" id="IPR000847">
    <property type="entry name" value="LysR_HTH_N"/>
</dbReference>
<feature type="domain" description="HTH lysR-type" evidence="5">
    <location>
        <begin position="20"/>
        <end position="74"/>
    </location>
</feature>
<reference evidence="6 7" key="1">
    <citation type="submission" date="2020-07" db="EMBL/GenBank/DDBJ databases">
        <title>Sequencing the genomes of 1000 actinobacteria strains.</title>
        <authorList>
            <person name="Klenk H.-P."/>
        </authorList>
    </citation>
    <scope>NUCLEOTIDE SEQUENCE [LARGE SCALE GENOMIC DNA]</scope>
    <source>
        <strain evidence="6 7">DSM 103833</strain>
    </source>
</reference>
<dbReference type="PANTHER" id="PTHR30419:SF8">
    <property type="entry name" value="NITROGEN ASSIMILATION TRANSCRIPTIONAL ACTIVATOR-RELATED"/>
    <property type="match status" value="1"/>
</dbReference>